<keyword evidence="5" id="KW-1185">Reference proteome</keyword>
<evidence type="ECO:0000313" key="4">
    <source>
        <dbReference type="EMBL" id="SHO54143.1"/>
    </source>
</evidence>
<dbReference type="RefSeq" id="WP_073591204.1">
    <property type="nucleotide sequence ID" value="NZ_FRFD01000018.1"/>
</dbReference>
<name>A0A1M7YNC5_9FIRM</name>
<evidence type="ECO:0000256" key="2">
    <source>
        <dbReference type="ARBA" id="ARBA00023315"/>
    </source>
</evidence>
<sequence>MDISIRPMNEQDWPDVMEIYRQGIATGKATFQSEIPECKDWDASHLPICRFVAISDGKVVGWTALSSVSSRGVYRGVAEVSVYIAQDNQKNGIGQKLLDYLIKESEKAGIWMLQSGIMEDNLASIHLHEKCGFRKVGYRERIGRDVSGHWRNTVLFERRSSTVGIN</sequence>
<dbReference type="PROSITE" id="PS51186">
    <property type="entry name" value="GNAT"/>
    <property type="match status" value="1"/>
</dbReference>
<keyword evidence="2" id="KW-0012">Acyltransferase</keyword>
<dbReference type="CDD" id="cd04301">
    <property type="entry name" value="NAT_SF"/>
    <property type="match status" value="1"/>
</dbReference>
<dbReference type="OrthoDB" id="9798006at2"/>
<dbReference type="GO" id="GO:0016747">
    <property type="term" value="F:acyltransferase activity, transferring groups other than amino-acyl groups"/>
    <property type="evidence" value="ECO:0007669"/>
    <property type="project" value="InterPro"/>
</dbReference>
<dbReference type="PANTHER" id="PTHR43072:SF23">
    <property type="entry name" value="UPF0039 PROTEIN C11D3.02C"/>
    <property type="match status" value="1"/>
</dbReference>
<evidence type="ECO:0000313" key="5">
    <source>
        <dbReference type="Proteomes" id="UP000184612"/>
    </source>
</evidence>
<dbReference type="Gene3D" id="3.40.630.30">
    <property type="match status" value="1"/>
</dbReference>
<dbReference type="EMBL" id="FRFD01000018">
    <property type="protein sequence ID" value="SHO54143.1"/>
    <property type="molecule type" value="Genomic_DNA"/>
</dbReference>
<dbReference type="STRING" id="1121345.SAMN02745217_04598"/>
<gene>
    <name evidence="4" type="ORF">SAMN02745217_04598</name>
</gene>
<evidence type="ECO:0000259" key="3">
    <source>
        <dbReference type="PROSITE" id="PS51186"/>
    </source>
</evidence>
<keyword evidence="1 4" id="KW-0808">Transferase</keyword>
<accession>A0A1M7YNC5</accession>
<dbReference type="InterPro" id="IPR000182">
    <property type="entry name" value="GNAT_dom"/>
</dbReference>
<dbReference type="InterPro" id="IPR016181">
    <property type="entry name" value="Acyl_CoA_acyltransferase"/>
</dbReference>
<proteinExistence type="predicted"/>
<dbReference type="AlphaFoldDB" id="A0A1M7YNC5"/>
<reference evidence="4 5" key="1">
    <citation type="submission" date="2016-12" db="EMBL/GenBank/DDBJ databases">
        <authorList>
            <person name="Song W.-J."/>
            <person name="Kurnit D.M."/>
        </authorList>
    </citation>
    <scope>NUCLEOTIDE SEQUENCE [LARGE SCALE GENOMIC DNA]</scope>
    <source>
        <strain evidence="4 5">DSM 12503</strain>
    </source>
</reference>
<protein>
    <submittedName>
        <fullName evidence="4">Phosphinothricin acetyltransferase</fullName>
    </submittedName>
</protein>
<organism evidence="4 5">
    <name type="scientific">Anaerocolumna xylanovorans DSM 12503</name>
    <dbReference type="NCBI Taxonomy" id="1121345"/>
    <lineage>
        <taxon>Bacteria</taxon>
        <taxon>Bacillati</taxon>
        <taxon>Bacillota</taxon>
        <taxon>Clostridia</taxon>
        <taxon>Lachnospirales</taxon>
        <taxon>Lachnospiraceae</taxon>
        <taxon>Anaerocolumna</taxon>
    </lineage>
</organism>
<feature type="domain" description="N-acetyltransferase" evidence="3">
    <location>
        <begin position="3"/>
        <end position="157"/>
    </location>
</feature>
<dbReference type="PANTHER" id="PTHR43072">
    <property type="entry name" value="N-ACETYLTRANSFERASE"/>
    <property type="match status" value="1"/>
</dbReference>
<dbReference type="SUPFAM" id="SSF55729">
    <property type="entry name" value="Acyl-CoA N-acyltransferases (Nat)"/>
    <property type="match status" value="1"/>
</dbReference>
<dbReference type="Proteomes" id="UP000184612">
    <property type="component" value="Unassembled WGS sequence"/>
</dbReference>
<evidence type="ECO:0000256" key="1">
    <source>
        <dbReference type="ARBA" id="ARBA00022679"/>
    </source>
</evidence>
<dbReference type="Pfam" id="PF00583">
    <property type="entry name" value="Acetyltransf_1"/>
    <property type="match status" value="1"/>
</dbReference>